<keyword evidence="1" id="KW-1133">Transmembrane helix</keyword>
<keyword evidence="1" id="KW-0812">Transmembrane</keyword>
<protein>
    <submittedName>
        <fullName evidence="2">Uncharacterized protein</fullName>
    </submittedName>
</protein>
<dbReference type="HOGENOM" id="CLU_1948343_0_0_1"/>
<name>C5FLL1_ARTOC</name>
<evidence type="ECO:0000256" key="1">
    <source>
        <dbReference type="SAM" id="Phobius"/>
    </source>
</evidence>
<feature type="transmembrane region" description="Helical" evidence="1">
    <location>
        <begin position="102"/>
        <end position="123"/>
    </location>
</feature>
<dbReference type="Proteomes" id="UP000002035">
    <property type="component" value="Unassembled WGS sequence"/>
</dbReference>
<gene>
    <name evidence="2" type="ORF">MCYG_03402</name>
</gene>
<keyword evidence="1" id="KW-0472">Membrane</keyword>
<dbReference type="OrthoDB" id="4139357at2759"/>
<dbReference type="EMBL" id="DS995703">
    <property type="protein sequence ID" value="EEQ30583.1"/>
    <property type="molecule type" value="Genomic_DNA"/>
</dbReference>
<keyword evidence="3" id="KW-1185">Reference proteome</keyword>
<dbReference type="VEuPathDB" id="FungiDB:MCYG_03402"/>
<reference evidence="3" key="1">
    <citation type="journal article" date="2012" name="MBio">
        <title>Comparative genome analysis of Trichophyton rubrum and related dermatophytes reveals candidate genes involved in infection.</title>
        <authorList>
            <person name="Martinez D.A."/>
            <person name="Oliver B.G."/>
            <person name="Graeser Y."/>
            <person name="Goldberg J.M."/>
            <person name="Li W."/>
            <person name="Martinez-Rossi N.M."/>
            <person name="Monod M."/>
            <person name="Shelest E."/>
            <person name="Barton R.C."/>
            <person name="Birch E."/>
            <person name="Brakhage A.A."/>
            <person name="Chen Z."/>
            <person name="Gurr S.J."/>
            <person name="Heiman D."/>
            <person name="Heitman J."/>
            <person name="Kosti I."/>
            <person name="Rossi A."/>
            <person name="Saif S."/>
            <person name="Samalova M."/>
            <person name="Saunders C.W."/>
            <person name="Shea T."/>
            <person name="Summerbell R.C."/>
            <person name="Xu J."/>
            <person name="Young S."/>
            <person name="Zeng Q."/>
            <person name="Birren B.W."/>
            <person name="Cuomo C.A."/>
            <person name="White T.C."/>
        </authorList>
    </citation>
    <scope>NUCLEOTIDE SEQUENCE [LARGE SCALE GENOMIC DNA]</scope>
    <source>
        <strain evidence="3">ATCC MYA-4605 / CBS 113480</strain>
    </source>
</reference>
<feature type="transmembrane region" description="Helical" evidence="1">
    <location>
        <begin position="23"/>
        <end position="51"/>
    </location>
</feature>
<sequence>MGLCTILTIPIQASAPKAEDRGLAVGILVSFRLFGALIGLAIGATTFSSVFANSIASISKLEGLPGFLFHCMGIHRGAAKKIFKHKYNASYIKRENKKVGWLGTKTCISTYGVSCVIGIMVIAREQPLL</sequence>
<dbReference type="GeneID" id="9222614"/>
<proteinExistence type="predicted"/>
<evidence type="ECO:0000313" key="2">
    <source>
        <dbReference type="EMBL" id="EEQ30583.1"/>
    </source>
</evidence>
<evidence type="ECO:0000313" key="3">
    <source>
        <dbReference type="Proteomes" id="UP000002035"/>
    </source>
</evidence>
<dbReference type="AlphaFoldDB" id="C5FLL1"/>
<accession>C5FLL1</accession>
<dbReference type="RefSeq" id="XP_002847896.1">
    <property type="nucleotide sequence ID" value="XM_002847850.1"/>
</dbReference>
<organism evidence="2 3">
    <name type="scientific">Arthroderma otae (strain ATCC MYA-4605 / CBS 113480)</name>
    <name type="common">Microsporum canis</name>
    <dbReference type="NCBI Taxonomy" id="554155"/>
    <lineage>
        <taxon>Eukaryota</taxon>
        <taxon>Fungi</taxon>
        <taxon>Dikarya</taxon>
        <taxon>Ascomycota</taxon>
        <taxon>Pezizomycotina</taxon>
        <taxon>Eurotiomycetes</taxon>
        <taxon>Eurotiomycetidae</taxon>
        <taxon>Onygenales</taxon>
        <taxon>Arthrodermataceae</taxon>
        <taxon>Microsporum</taxon>
    </lineage>
</organism>